<evidence type="ECO:0000256" key="2">
    <source>
        <dbReference type="SAM" id="Phobius"/>
    </source>
</evidence>
<name>A0A832I7Y5_9THEM</name>
<dbReference type="EMBL" id="DTKQ01000049">
    <property type="protein sequence ID" value="HGZ79667.1"/>
    <property type="molecule type" value="Genomic_DNA"/>
</dbReference>
<protein>
    <recommendedName>
        <fullName evidence="4">Lipopolysaccharide assembly protein A domain-containing protein</fullName>
    </recommendedName>
</protein>
<accession>A0A832I7Y5</accession>
<evidence type="ECO:0000256" key="1">
    <source>
        <dbReference type="SAM" id="MobiDB-lite"/>
    </source>
</evidence>
<reference evidence="3" key="1">
    <citation type="journal article" date="2020" name="mSystems">
        <title>Genome- and Community-Level Interaction Insights into Carbon Utilization and Element Cycling Functions of Hydrothermarchaeota in Hydrothermal Sediment.</title>
        <authorList>
            <person name="Zhou Z."/>
            <person name="Liu Y."/>
            <person name="Xu W."/>
            <person name="Pan J."/>
            <person name="Luo Z.H."/>
            <person name="Li M."/>
        </authorList>
    </citation>
    <scope>NUCLEOTIDE SEQUENCE [LARGE SCALE GENOMIC DNA]</scope>
    <source>
        <strain evidence="3">SpSt-86</strain>
    </source>
</reference>
<keyword evidence="2" id="KW-1133">Transmembrane helix</keyword>
<proteinExistence type="predicted"/>
<gene>
    <name evidence="3" type="ORF">ENW55_06755</name>
</gene>
<organism evidence="3">
    <name type="scientific">Pseudothermotoga hypogea</name>
    <dbReference type="NCBI Taxonomy" id="57487"/>
    <lineage>
        <taxon>Bacteria</taxon>
        <taxon>Thermotogati</taxon>
        <taxon>Thermotogota</taxon>
        <taxon>Thermotogae</taxon>
        <taxon>Thermotogales</taxon>
        <taxon>Thermotogaceae</taxon>
        <taxon>Pseudothermotoga</taxon>
    </lineage>
</organism>
<feature type="transmembrane region" description="Helical" evidence="2">
    <location>
        <begin position="6"/>
        <end position="29"/>
    </location>
</feature>
<evidence type="ECO:0000313" key="3">
    <source>
        <dbReference type="EMBL" id="HGZ79667.1"/>
    </source>
</evidence>
<keyword evidence="2" id="KW-0472">Membrane</keyword>
<dbReference type="AlphaFoldDB" id="A0A832I7Y5"/>
<evidence type="ECO:0008006" key="4">
    <source>
        <dbReference type="Google" id="ProtNLM"/>
    </source>
</evidence>
<sequence>MFFDPLASALALLIAGAVLVPLAFVVAVLENRRKELEKKRKQQSEKQSEKEQKEEKDEEY</sequence>
<keyword evidence="2" id="KW-0812">Transmembrane</keyword>
<feature type="region of interest" description="Disordered" evidence="1">
    <location>
        <begin position="37"/>
        <end position="60"/>
    </location>
</feature>
<comment type="caution">
    <text evidence="3">The sequence shown here is derived from an EMBL/GenBank/DDBJ whole genome shotgun (WGS) entry which is preliminary data.</text>
</comment>